<protein>
    <recommendedName>
        <fullName evidence="3">RRM domain-containing protein</fullName>
    </recommendedName>
</protein>
<comment type="caution">
    <text evidence="1">The sequence shown here is derived from an EMBL/GenBank/DDBJ whole genome shotgun (WGS) entry which is preliminary data.</text>
</comment>
<sequence>MSNQPEGSSQLSDPQDNGWQEIMEAQEADRLAWVRYMTRLGLGEAGDEGMKEEMEEDGAKKPATFLITGLPPNITVSSLLARIRNVGRVHTTRIIRHEDDRTATAMVAFFEALASKRFHNMYENAPLKIRGYNARVVRHCDAQISQIHLARNLSRAILVWGPPSQVERDKLLTFFCRNFSFRLDSITTIMDHPTRRCLEICFGSWRGEAQAAFKFLSHPVTRLPGVSVAYTMDPCDVGWTPPKGTN</sequence>
<dbReference type="GeneID" id="98180201"/>
<evidence type="ECO:0000313" key="2">
    <source>
        <dbReference type="Proteomes" id="UP001628179"/>
    </source>
</evidence>
<proteinExistence type="predicted"/>
<dbReference type="EMBL" id="BAAFSV010000005">
    <property type="protein sequence ID" value="GAB1319249.1"/>
    <property type="molecule type" value="Genomic_DNA"/>
</dbReference>
<organism evidence="1 2">
    <name type="scientific">Madurella fahalii</name>
    <dbReference type="NCBI Taxonomy" id="1157608"/>
    <lineage>
        <taxon>Eukaryota</taxon>
        <taxon>Fungi</taxon>
        <taxon>Dikarya</taxon>
        <taxon>Ascomycota</taxon>
        <taxon>Pezizomycotina</taxon>
        <taxon>Sordariomycetes</taxon>
        <taxon>Sordariomycetidae</taxon>
        <taxon>Sordariales</taxon>
        <taxon>Sordariales incertae sedis</taxon>
        <taxon>Madurella</taxon>
    </lineage>
</organism>
<dbReference type="InterPro" id="IPR035979">
    <property type="entry name" value="RBD_domain_sf"/>
</dbReference>
<dbReference type="RefSeq" id="XP_070920979.1">
    <property type="nucleotide sequence ID" value="XM_071064878.1"/>
</dbReference>
<evidence type="ECO:0000313" key="1">
    <source>
        <dbReference type="EMBL" id="GAB1319249.1"/>
    </source>
</evidence>
<reference evidence="1 2" key="1">
    <citation type="submission" date="2024-09" db="EMBL/GenBank/DDBJ databases">
        <title>Itraconazole resistance in Madurella fahalii resulting from another homologue of gene encoding cytochrome P450 14-alpha sterol demethylase (CYP51).</title>
        <authorList>
            <person name="Yoshioka I."/>
            <person name="Fahal A.H."/>
            <person name="Kaneko S."/>
            <person name="Yaguchi T."/>
        </authorList>
    </citation>
    <scope>NUCLEOTIDE SEQUENCE [LARGE SCALE GENOMIC DNA]</scope>
    <source>
        <strain evidence="1 2">IFM 68171</strain>
    </source>
</reference>
<gene>
    <name evidence="1" type="ORF">MFIFM68171_09459</name>
</gene>
<keyword evidence="2" id="KW-1185">Reference proteome</keyword>
<dbReference type="Proteomes" id="UP001628179">
    <property type="component" value="Unassembled WGS sequence"/>
</dbReference>
<name>A0ABQ0GNB0_9PEZI</name>
<evidence type="ECO:0008006" key="3">
    <source>
        <dbReference type="Google" id="ProtNLM"/>
    </source>
</evidence>
<accession>A0ABQ0GNB0</accession>
<dbReference type="SUPFAM" id="SSF54928">
    <property type="entry name" value="RNA-binding domain, RBD"/>
    <property type="match status" value="1"/>
</dbReference>